<keyword evidence="6" id="KW-0547">Nucleotide-binding</keyword>
<evidence type="ECO:0000256" key="4">
    <source>
        <dbReference type="ARBA" id="ARBA00022692"/>
    </source>
</evidence>
<keyword evidence="15" id="KW-1185">Reference proteome</keyword>
<keyword evidence="7" id="KW-0067">ATP-binding</keyword>
<proteinExistence type="inferred from homology"/>
<protein>
    <submittedName>
        <fullName evidence="14">Multidrug resistance-associated protein 4</fullName>
    </submittedName>
</protein>
<dbReference type="CDD" id="cd03250">
    <property type="entry name" value="ABCC_MRP_domain1"/>
    <property type="match status" value="1"/>
</dbReference>
<feature type="domain" description="ABC transporter" evidence="12">
    <location>
        <begin position="439"/>
        <end position="670"/>
    </location>
</feature>
<evidence type="ECO:0000259" key="12">
    <source>
        <dbReference type="PROSITE" id="PS50893"/>
    </source>
</evidence>
<evidence type="ECO:0000256" key="1">
    <source>
        <dbReference type="ARBA" id="ARBA00004141"/>
    </source>
</evidence>
<feature type="transmembrane region" description="Helical" evidence="11">
    <location>
        <begin position="986"/>
        <end position="1006"/>
    </location>
</feature>
<dbReference type="Gene3D" id="3.40.50.300">
    <property type="entry name" value="P-loop containing nucleotide triphosphate hydrolases"/>
    <property type="match status" value="2"/>
</dbReference>
<feature type="transmembrane region" description="Helical" evidence="11">
    <location>
        <begin position="256"/>
        <end position="278"/>
    </location>
</feature>
<evidence type="ECO:0000256" key="11">
    <source>
        <dbReference type="SAM" id="Phobius"/>
    </source>
</evidence>
<dbReference type="InterPro" id="IPR027417">
    <property type="entry name" value="P-loop_NTPase"/>
</dbReference>
<sequence>MASVDHVEVDVQGPIVDVPQCVNASNETLDASRIQPLSEKEPKKPFYEDLSAHTIIDAEPPKPETPWQILLSKLHPNVPPPYPPCPTPTRASSSFFGRWLYTYMTPLMQRGLYRTLVPEDYPPIELRDESMMLSNKLMEEWDKELSTKGKEHAKLWKATFRAFGWQFLACGFLYLCEVLASVRIGVHLRTAFIVTIYRKCLSLSLSHTSSTGYILNLISNDVQRFEDAAPFAHYIWVGPVHLFLVMYFVYNNLGAAGFASIGVLMAFIPMQAWFASIFRGLRILTSRWRDERIKSGSDMLAGVMVVKLYAWEQPFIKKIGGLRDVELKYIRKASVLRATNEALYFASNALVNIAGFMVYHFTGGVFTPAKVFTTLTFISQCRLSMANFFPRALQFCSEAHVSFQRVQEFLSLQSMSTTRDHQKETQTCDKYGPDAMVVVEKGNFSWEMEGRTEEGKVTPPRKILKDVDLVVRRGQLCCIVGPVGSGKSSLLNAILGEMVHQSGSVSLRSAKVAYASQSPWIIQGTVKDNILFSNPYDEKRFWWTIKVCALERDVQLFEDGVETLIGERGVTLSGGQRARLALARAVYFDADVYVLDDPLSAVDTKVGRHLFEKCLRDALKDKAVILVTHQLQYVRECENVVLMEGGKVTRQGRYEDVMQAEGSAFAKTMAEFAARPAGVDVEVDNVDAEQEGVTKVEQKVQAAVPGDREGFEAVSERKTDSAEPREAKKELSTEEAAQGTVPFSTYWSYFSSGAPVFVLILLAVALVLGEGSRVTTDYWLSRWSSRSPAEQMETKYPLAFGLLVLTTVFLSLSRAIGFFLVCWIASRTIFTKMVSAIFASPMDFFQRTPHGRLMNRFSKDMNNVDELLPQTFFDFTQCFFMVVGTLTVAVVIIPYVLVLVPIVFCVFLYLRRYYLAGGRQIKRFEGITRSPVYSTVPATLEGLATVRAFGAQDRFTDTFIHLQNENTRVYFMFQGAAKWLGIRVDLMSATFLFVVTFFAVGMRYTLGLSGGTMGLLLSYMLQLIGLLQWCIRQSAEVENQMICVERVLEYTKLESEAPAITLVRPPENWPTYGEVQIKNMSLAYPTNPRPVLRNINVSIPPGTKVGIVGRTGAGKSSFLQALFRIVEPTPANSIIIDSISTTTLGLTDLRSKMSIIPQEPFCFKGSLRFNIDPFEKSDDATIWRVLEAVELKRVVENLPGKLDAEVAENGSNWSVGERQLICLARAILKKTKVIVMDEATSAVDLRTDAVIQEGIRNREKGMFGDATVLTIAHRLNTVIDYDLVMVLDDGQVVELGTPYELLEKPVSQESAWFARMVGEMGTEAQELLRGMAWDMEVKRRHAANLKTE</sequence>
<evidence type="ECO:0000256" key="3">
    <source>
        <dbReference type="ARBA" id="ARBA00022448"/>
    </source>
</evidence>
<feature type="domain" description="ABC transmembrane type-1" evidence="13">
    <location>
        <begin position="167"/>
        <end position="390"/>
    </location>
</feature>
<dbReference type="SUPFAM" id="SSF52540">
    <property type="entry name" value="P-loop containing nucleoside triphosphate hydrolases"/>
    <property type="match status" value="2"/>
</dbReference>
<dbReference type="PROSITE" id="PS00211">
    <property type="entry name" value="ABC_TRANSPORTER_1"/>
    <property type="match status" value="1"/>
</dbReference>
<evidence type="ECO:0000256" key="7">
    <source>
        <dbReference type="ARBA" id="ARBA00022840"/>
    </source>
</evidence>
<reference evidence="14" key="1">
    <citation type="submission" date="2020-05" db="EMBL/GenBank/DDBJ databases">
        <title>Phylogenomic resolution of chytrid fungi.</title>
        <authorList>
            <person name="Stajich J.E."/>
            <person name="Amses K."/>
            <person name="Simmons R."/>
            <person name="Seto K."/>
            <person name="Myers J."/>
            <person name="Bonds A."/>
            <person name="Quandt C.A."/>
            <person name="Barry K."/>
            <person name="Liu P."/>
            <person name="Grigoriev I."/>
            <person name="Longcore J.E."/>
            <person name="James T.Y."/>
        </authorList>
    </citation>
    <scope>NUCLEOTIDE SEQUENCE</scope>
    <source>
        <strain evidence="14">JEL0318</strain>
    </source>
</reference>
<evidence type="ECO:0000256" key="2">
    <source>
        <dbReference type="ARBA" id="ARBA00009726"/>
    </source>
</evidence>
<evidence type="ECO:0000313" key="15">
    <source>
        <dbReference type="Proteomes" id="UP001212841"/>
    </source>
</evidence>
<dbReference type="InterPro" id="IPR003593">
    <property type="entry name" value="AAA+_ATPase"/>
</dbReference>
<evidence type="ECO:0000256" key="5">
    <source>
        <dbReference type="ARBA" id="ARBA00022737"/>
    </source>
</evidence>
<evidence type="ECO:0000256" key="8">
    <source>
        <dbReference type="ARBA" id="ARBA00022989"/>
    </source>
</evidence>
<evidence type="ECO:0000256" key="9">
    <source>
        <dbReference type="ARBA" id="ARBA00023136"/>
    </source>
</evidence>
<dbReference type="PANTHER" id="PTHR24223">
    <property type="entry name" value="ATP-BINDING CASSETTE SUB-FAMILY C"/>
    <property type="match status" value="1"/>
</dbReference>
<comment type="subcellular location">
    <subcellularLocation>
        <location evidence="1">Membrane</location>
        <topology evidence="1">Multi-pass membrane protein</topology>
    </subcellularLocation>
</comment>
<dbReference type="PROSITE" id="PS50893">
    <property type="entry name" value="ABC_TRANSPORTER_2"/>
    <property type="match status" value="2"/>
</dbReference>
<dbReference type="InterPro" id="IPR003439">
    <property type="entry name" value="ABC_transporter-like_ATP-bd"/>
</dbReference>
<dbReference type="CDD" id="cd03244">
    <property type="entry name" value="ABCC_MRP_domain2"/>
    <property type="match status" value="1"/>
</dbReference>
<feature type="transmembrane region" description="Helical" evidence="11">
    <location>
        <begin position="796"/>
        <end position="826"/>
    </location>
</feature>
<dbReference type="GO" id="GO:0005524">
    <property type="term" value="F:ATP binding"/>
    <property type="evidence" value="ECO:0007669"/>
    <property type="project" value="UniProtKB-KW"/>
</dbReference>
<feature type="domain" description="ABC transmembrane type-1" evidence="13">
    <location>
        <begin position="760"/>
        <end position="1039"/>
    </location>
</feature>
<dbReference type="GO" id="GO:0016887">
    <property type="term" value="F:ATP hydrolysis activity"/>
    <property type="evidence" value="ECO:0007669"/>
    <property type="project" value="InterPro"/>
</dbReference>
<dbReference type="CDD" id="cd18580">
    <property type="entry name" value="ABC_6TM_ABCC_D2"/>
    <property type="match status" value="1"/>
</dbReference>
<dbReference type="EMBL" id="JADGJD010000066">
    <property type="protein sequence ID" value="KAJ3055696.1"/>
    <property type="molecule type" value="Genomic_DNA"/>
</dbReference>
<dbReference type="SMART" id="SM00382">
    <property type="entry name" value="AAA"/>
    <property type="match status" value="2"/>
</dbReference>
<dbReference type="FunFam" id="3.40.50.300:FF:000163">
    <property type="entry name" value="Multidrug resistance-associated protein member 4"/>
    <property type="match status" value="1"/>
</dbReference>
<keyword evidence="9 11" id="KW-0472">Membrane</keyword>
<dbReference type="SUPFAM" id="SSF90123">
    <property type="entry name" value="ABC transporter transmembrane region"/>
    <property type="match status" value="2"/>
</dbReference>
<evidence type="ECO:0000259" key="13">
    <source>
        <dbReference type="PROSITE" id="PS50929"/>
    </source>
</evidence>
<dbReference type="InterPro" id="IPR050173">
    <property type="entry name" value="ABC_transporter_C-like"/>
</dbReference>
<dbReference type="FunFam" id="3.40.50.300:FF:000973">
    <property type="entry name" value="Multidrug resistance-associated protein 4"/>
    <property type="match status" value="1"/>
</dbReference>
<feature type="transmembrane region" description="Helical" evidence="11">
    <location>
        <begin position="231"/>
        <end position="250"/>
    </location>
</feature>
<feature type="transmembrane region" description="Helical" evidence="11">
    <location>
        <begin position="342"/>
        <end position="361"/>
    </location>
</feature>
<comment type="similarity">
    <text evidence="2">Belongs to the ABC transporter superfamily. ABCC family. Conjugate transporter (TC 3.A.1.208) subfamily.</text>
</comment>
<dbReference type="InterPro" id="IPR044726">
    <property type="entry name" value="ABCC_6TM_D2"/>
</dbReference>
<name>A0AAD5SIF3_9FUNG</name>
<keyword evidence="3" id="KW-0813">Transport</keyword>
<feature type="transmembrane region" description="Helical" evidence="11">
    <location>
        <begin position="879"/>
        <end position="910"/>
    </location>
</feature>
<keyword evidence="4 11" id="KW-0812">Transmembrane</keyword>
<dbReference type="CDD" id="cd18579">
    <property type="entry name" value="ABC_6TM_ABCC_D1"/>
    <property type="match status" value="1"/>
</dbReference>
<dbReference type="InterPro" id="IPR036640">
    <property type="entry name" value="ABC1_TM_sf"/>
</dbReference>
<feature type="transmembrane region" description="Helical" evidence="11">
    <location>
        <begin position="746"/>
        <end position="768"/>
    </location>
</feature>
<keyword evidence="8 11" id="KW-1133">Transmembrane helix</keyword>
<evidence type="ECO:0000313" key="14">
    <source>
        <dbReference type="EMBL" id="KAJ3055696.1"/>
    </source>
</evidence>
<gene>
    <name evidence="14" type="primary">ABCC4_2</name>
    <name evidence="14" type="ORF">HK097_009663</name>
</gene>
<dbReference type="InterPro" id="IPR044746">
    <property type="entry name" value="ABCC_6TM_D1"/>
</dbReference>
<accession>A0AAD5SIF3</accession>
<dbReference type="Gene3D" id="1.20.1560.10">
    <property type="entry name" value="ABC transporter type 1, transmembrane domain"/>
    <property type="match status" value="2"/>
</dbReference>
<dbReference type="InterPro" id="IPR011527">
    <property type="entry name" value="ABC1_TM_dom"/>
</dbReference>
<organism evidence="14 15">
    <name type="scientific">Rhizophlyctis rosea</name>
    <dbReference type="NCBI Taxonomy" id="64517"/>
    <lineage>
        <taxon>Eukaryota</taxon>
        <taxon>Fungi</taxon>
        <taxon>Fungi incertae sedis</taxon>
        <taxon>Chytridiomycota</taxon>
        <taxon>Chytridiomycota incertae sedis</taxon>
        <taxon>Chytridiomycetes</taxon>
        <taxon>Rhizophlyctidales</taxon>
        <taxon>Rhizophlyctidaceae</taxon>
        <taxon>Rhizophlyctis</taxon>
    </lineage>
</organism>
<dbReference type="PROSITE" id="PS50929">
    <property type="entry name" value="ABC_TM1F"/>
    <property type="match status" value="2"/>
</dbReference>
<dbReference type="InterPro" id="IPR017871">
    <property type="entry name" value="ABC_transporter-like_CS"/>
</dbReference>
<dbReference type="Pfam" id="PF00005">
    <property type="entry name" value="ABC_tran"/>
    <property type="match status" value="2"/>
</dbReference>
<keyword evidence="5" id="KW-0677">Repeat</keyword>
<dbReference type="GO" id="GO:0140359">
    <property type="term" value="F:ABC-type transporter activity"/>
    <property type="evidence" value="ECO:0007669"/>
    <property type="project" value="InterPro"/>
</dbReference>
<dbReference type="GO" id="GO:0016020">
    <property type="term" value="C:membrane"/>
    <property type="evidence" value="ECO:0007669"/>
    <property type="project" value="UniProtKB-SubCell"/>
</dbReference>
<feature type="domain" description="ABC transporter" evidence="12">
    <location>
        <begin position="1075"/>
        <end position="1314"/>
    </location>
</feature>
<feature type="region of interest" description="Disordered" evidence="10">
    <location>
        <begin position="710"/>
        <end position="734"/>
    </location>
</feature>
<evidence type="ECO:0000256" key="6">
    <source>
        <dbReference type="ARBA" id="ARBA00022741"/>
    </source>
</evidence>
<dbReference type="FunFam" id="1.20.1560.10:FF:000014">
    <property type="entry name" value="Multidrug resistance-associated protein member 4"/>
    <property type="match status" value="1"/>
</dbReference>
<dbReference type="PANTHER" id="PTHR24223:SF456">
    <property type="entry name" value="MULTIDRUG RESISTANCE-ASSOCIATED PROTEIN LETHAL(2)03659"/>
    <property type="match status" value="1"/>
</dbReference>
<evidence type="ECO:0000256" key="10">
    <source>
        <dbReference type="SAM" id="MobiDB-lite"/>
    </source>
</evidence>
<feature type="compositionally biased region" description="Basic and acidic residues" evidence="10">
    <location>
        <begin position="710"/>
        <end position="732"/>
    </location>
</feature>
<dbReference type="Pfam" id="PF00664">
    <property type="entry name" value="ABC_membrane"/>
    <property type="match status" value="2"/>
</dbReference>
<dbReference type="Proteomes" id="UP001212841">
    <property type="component" value="Unassembled WGS sequence"/>
</dbReference>
<comment type="caution">
    <text evidence="14">The sequence shown here is derived from an EMBL/GenBank/DDBJ whole genome shotgun (WGS) entry which is preliminary data.</text>
</comment>